<keyword evidence="1" id="KW-0472">Membrane</keyword>
<evidence type="ECO:0000256" key="1">
    <source>
        <dbReference type="SAM" id="Phobius"/>
    </source>
</evidence>
<dbReference type="InterPro" id="IPR037185">
    <property type="entry name" value="EmrE-like"/>
</dbReference>
<accession>A0A6J7UJ18</accession>
<gene>
    <name evidence="3" type="ORF">UFOPK4347_01029</name>
</gene>
<dbReference type="PANTHER" id="PTHR22911:SF76">
    <property type="entry name" value="EAMA DOMAIN-CONTAINING PROTEIN"/>
    <property type="match status" value="1"/>
</dbReference>
<dbReference type="Pfam" id="PF00892">
    <property type="entry name" value="EamA"/>
    <property type="match status" value="2"/>
</dbReference>
<evidence type="ECO:0000313" key="3">
    <source>
        <dbReference type="EMBL" id="CAB5065831.1"/>
    </source>
</evidence>
<feature type="domain" description="EamA" evidence="2">
    <location>
        <begin position="158"/>
        <end position="293"/>
    </location>
</feature>
<feature type="transmembrane region" description="Helical" evidence="1">
    <location>
        <begin position="276"/>
        <end position="293"/>
    </location>
</feature>
<evidence type="ECO:0000259" key="2">
    <source>
        <dbReference type="Pfam" id="PF00892"/>
    </source>
</evidence>
<organism evidence="3">
    <name type="scientific">freshwater metagenome</name>
    <dbReference type="NCBI Taxonomy" id="449393"/>
    <lineage>
        <taxon>unclassified sequences</taxon>
        <taxon>metagenomes</taxon>
        <taxon>ecological metagenomes</taxon>
    </lineage>
</organism>
<feature type="transmembrane region" description="Helical" evidence="1">
    <location>
        <begin position="20"/>
        <end position="40"/>
    </location>
</feature>
<keyword evidence="1" id="KW-0812">Transmembrane</keyword>
<feature type="domain" description="EamA" evidence="2">
    <location>
        <begin position="19"/>
        <end position="146"/>
    </location>
</feature>
<reference evidence="3" key="1">
    <citation type="submission" date="2020-05" db="EMBL/GenBank/DDBJ databases">
        <authorList>
            <person name="Chiriac C."/>
            <person name="Salcher M."/>
            <person name="Ghai R."/>
            <person name="Kavagutti S V."/>
        </authorList>
    </citation>
    <scope>NUCLEOTIDE SEQUENCE</scope>
</reference>
<dbReference type="SUPFAM" id="SSF103481">
    <property type="entry name" value="Multidrug resistance efflux transporter EmrE"/>
    <property type="match status" value="2"/>
</dbReference>
<feature type="transmembrane region" description="Helical" evidence="1">
    <location>
        <begin position="221"/>
        <end position="241"/>
    </location>
</feature>
<dbReference type="InterPro" id="IPR000620">
    <property type="entry name" value="EamA_dom"/>
</dbReference>
<name>A0A6J7UJ18_9ZZZZ</name>
<feature type="transmembrane region" description="Helical" evidence="1">
    <location>
        <begin position="102"/>
        <end position="122"/>
    </location>
</feature>
<protein>
    <submittedName>
        <fullName evidence="3">Unannotated protein</fullName>
    </submittedName>
</protein>
<feature type="transmembrane region" description="Helical" evidence="1">
    <location>
        <begin position="78"/>
        <end position="96"/>
    </location>
</feature>
<keyword evidence="1" id="KW-1133">Transmembrane helix</keyword>
<sequence>MPRHKETHHETDGPQHELALLACIAAVIAWSVGPLFVRGITAPSIAFTPIRLVLSVPVMTLSAYMSGGRLTMAMVKKCFIPGVLFAASMLSGFMSFQHTSIANATLISALQPVLMLLVAPRLFGERPTVLRICMCVVALGGVSMVVFAAQANSEAGLSGDLYALINLVVWSSYFVVAKKARDDGTHAGSFLAAVFLVATLVLVPVAIIVGADFSLVNGNDWWLIAAQVIVPGLIGHTLITWATRYLDITLVSLINLLSPAISMAGAWIIYSQSMQTLQVVGAVVMLIAVGVVVRTRNSNVQPVAEAITAE</sequence>
<dbReference type="EMBL" id="CAFBQU010000024">
    <property type="protein sequence ID" value="CAB5065831.1"/>
    <property type="molecule type" value="Genomic_DNA"/>
</dbReference>
<dbReference type="PANTHER" id="PTHR22911">
    <property type="entry name" value="ACYL-MALONYL CONDENSING ENZYME-RELATED"/>
    <property type="match status" value="1"/>
</dbReference>
<feature type="transmembrane region" description="Helical" evidence="1">
    <location>
        <begin position="248"/>
        <end position="270"/>
    </location>
</feature>
<proteinExistence type="predicted"/>
<feature type="transmembrane region" description="Helical" evidence="1">
    <location>
        <begin position="129"/>
        <end position="149"/>
    </location>
</feature>
<feature type="transmembrane region" description="Helical" evidence="1">
    <location>
        <begin position="161"/>
        <end position="177"/>
    </location>
</feature>
<feature type="transmembrane region" description="Helical" evidence="1">
    <location>
        <begin position="189"/>
        <end position="209"/>
    </location>
</feature>
<feature type="transmembrane region" description="Helical" evidence="1">
    <location>
        <begin position="46"/>
        <end position="66"/>
    </location>
</feature>
<dbReference type="AlphaFoldDB" id="A0A6J7UJ18"/>
<dbReference type="GO" id="GO:0016020">
    <property type="term" value="C:membrane"/>
    <property type="evidence" value="ECO:0007669"/>
    <property type="project" value="InterPro"/>
</dbReference>